<dbReference type="InterPro" id="IPR050197">
    <property type="entry name" value="Aldolase_class_II_sugar_metab"/>
</dbReference>
<gene>
    <name evidence="4" type="ORF">PYS65_28235</name>
</gene>
<dbReference type="Proteomes" id="UP001216440">
    <property type="component" value="Chromosome"/>
</dbReference>
<dbReference type="Gene3D" id="3.40.225.10">
    <property type="entry name" value="Class II aldolase/adducin N-terminal domain"/>
    <property type="match status" value="1"/>
</dbReference>
<keyword evidence="1" id="KW-0479">Metal-binding</keyword>
<accession>A0ABY8KBS3</accession>
<feature type="domain" description="Class II aldolase/adducin N-terminal" evidence="3">
    <location>
        <begin position="17"/>
        <end position="190"/>
    </location>
</feature>
<dbReference type="SUPFAM" id="SSF53639">
    <property type="entry name" value="AraD/HMP-PK domain-like"/>
    <property type="match status" value="1"/>
</dbReference>
<dbReference type="InterPro" id="IPR036409">
    <property type="entry name" value="Aldolase_II/adducin_N_sf"/>
</dbReference>
<dbReference type="RefSeq" id="WP_279336763.1">
    <property type="nucleotide sequence ID" value="NZ_CP121682.1"/>
</dbReference>
<evidence type="ECO:0000256" key="2">
    <source>
        <dbReference type="ARBA" id="ARBA00023239"/>
    </source>
</evidence>
<dbReference type="InterPro" id="IPR001303">
    <property type="entry name" value="Aldolase_II/adducin_N"/>
</dbReference>
<dbReference type="SMART" id="SM01007">
    <property type="entry name" value="Aldolase_II"/>
    <property type="match status" value="1"/>
</dbReference>
<keyword evidence="2" id="KW-0456">Lyase</keyword>
<proteinExistence type="predicted"/>
<dbReference type="PANTHER" id="PTHR22789">
    <property type="entry name" value="FUCULOSE PHOSPHATE ALDOLASE"/>
    <property type="match status" value="1"/>
</dbReference>
<evidence type="ECO:0000259" key="3">
    <source>
        <dbReference type="SMART" id="SM01007"/>
    </source>
</evidence>
<dbReference type="PANTHER" id="PTHR22789:SF0">
    <property type="entry name" value="3-OXO-TETRONATE 4-PHOSPHATE DECARBOXYLASE-RELATED"/>
    <property type="match status" value="1"/>
</dbReference>
<protein>
    <submittedName>
        <fullName evidence="4">Class II aldolase/adducin family protein</fullName>
    </submittedName>
</protein>
<evidence type="ECO:0000313" key="4">
    <source>
        <dbReference type="EMBL" id="WGD43717.1"/>
    </source>
</evidence>
<reference evidence="4 5" key="1">
    <citation type="submission" date="2023-03" db="EMBL/GenBank/DDBJ databases">
        <authorList>
            <person name="Mo P."/>
        </authorList>
    </citation>
    <scope>NUCLEOTIDE SEQUENCE [LARGE SCALE GENOMIC DNA]</scope>
    <source>
        <strain evidence="4 5">HUAS 5</strain>
    </source>
</reference>
<dbReference type="EMBL" id="CP121682">
    <property type="protein sequence ID" value="WGD43717.1"/>
    <property type="molecule type" value="Genomic_DNA"/>
</dbReference>
<keyword evidence="5" id="KW-1185">Reference proteome</keyword>
<evidence type="ECO:0000256" key="1">
    <source>
        <dbReference type="ARBA" id="ARBA00022723"/>
    </source>
</evidence>
<evidence type="ECO:0000313" key="5">
    <source>
        <dbReference type="Proteomes" id="UP001216440"/>
    </source>
</evidence>
<sequence length="222" mass="23827">MTEQRRQVSDEEARAWTGLVEAARRTVSDGLVVGTSGNVSVRVGPTVLVTPSGVPYDRLTPHDVTGVDLAGRQVLGTLVPTSELPMHLAVYRTTGARAVVHTHAVHATAVSTLVDELPLVHYMAAALGGPVRVAPYATYGTDELAEHMLRALDGRTGCLLRNHGTLTHGTTLDQAYDRTAQLEWMCRLWLTASSVPGRSPALLSADQLAEVTDRLRGYGQRG</sequence>
<dbReference type="Pfam" id="PF00596">
    <property type="entry name" value="Aldolase_II"/>
    <property type="match status" value="1"/>
</dbReference>
<organism evidence="4 5">
    <name type="scientific">Streptomyces cathayae</name>
    <dbReference type="NCBI Taxonomy" id="3031124"/>
    <lineage>
        <taxon>Bacteria</taxon>
        <taxon>Bacillati</taxon>
        <taxon>Actinomycetota</taxon>
        <taxon>Actinomycetes</taxon>
        <taxon>Kitasatosporales</taxon>
        <taxon>Streptomycetaceae</taxon>
        <taxon>Streptomyces</taxon>
    </lineage>
</organism>
<name>A0ABY8KBS3_9ACTN</name>